<dbReference type="EMBL" id="KV004438">
    <property type="protein sequence ID" value="KZV35676.1"/>
    <property type="molecule type" value="Genomic_DNA"/>
</dbReference>
<dbReference type="AlphaFoldDB" id="A0A2Z7BMZ5"/>
<gene>
    <name evidence="1" type="ORF">F511_44849</name>
</gene>
<evidence type="ECO:0000313" key="1">
    <source>
        <dbReference type="EMBL" id="KZV35676.1"/>
    </source>
</evidence>
<protein>
    <submittedName>
        <fullName evidence="1">Uncharacterized protein</fullName>
    </submittedName>
</protein>
<sequence>MSAVMSSQSAVDKKRKSWISDDDVITISIASYSDPDATMNSAVAQRQKKSSVAIKIWMSTAELISNVEDDKNPAKERTQGQLPVGALQNIFQTESINVQRIEFEQRLFKGEELKEERDDCAMIS</sequence>
<organism evidence="1 2">
    <name type="scientific">Dorcoceras hygrometricum</name>
    <dbReference type="NCBI Taxonomy" id="472368"/>
    <lineage>
        <taxon>Eukaryota</taxon>
        <taxon>Viridiplantae</taxon>
        <taxon>Streptophyta</taxon>
        <taxon>Embryophyta</taxon>
        <taxon>Tracheophyta</taxon>
        <taxon>Spermatophyta</taxon>
        <taxon>Magnoliopsida</taxon>
        <taxon>eudicotyledons</taxon>
        <taxon>Gunneridae</taxon>
        <taxon>Pentapetalae</taxon>
        <taxon>asterids</taxon>
        <taxon>lamiids</taxon>
        <taxon>Lamiales</taxon>
        <taxon>Gesneriaceae</taxon>
        <taxon>Didymocarpoideae</taxon>
        <taxon>Trichosporeae</taxon>
        <taxon>Loxocarpinae</taxon>
        <taxon>Dorcoceras</taxon>
    </lineage>
</organism>
<accession>A0A2Z7BMZ5</accession>
<proteinExistence type="predicted"/>
<name>A0A2Z7BMZ5_9LAMI</name>
<reference evidence="1 2" key="1">
    <citation type="journal article" date="2015" name="Proc. Natl. Acad. Sci. U.S.A.">
        <title>The resurrection genome of Boea hygrometrica: A blueprint for survival of dehydration.</title>
        <authorList>
            <person name="Xiao L."/>
            <person name="Yang G."/>
            <person name="Zhang L."/>
            <person name="Yang X."/>
            <person name="Zhao S."/>
            <person name="Ji Z."/>
            <person name="Zhou Q."/>
            <person name="Hu M."/>
            <person name="Wang Y."/>
            <person name="Chen M."/>
            <person name="Xu Y."/>
            <person name="Jin H."/>
            <person name="Xiao X."/>
            <person name="Hu G."/>
            <person name="Bao F."/>
            <person name="Hu Y."/>
            <person name="Wan P."/>
            <person name="Li L."/>
            <person name="Deng X."/>
            <person name="Kuang T."/>
            <person name="Xiang C."/>
            <person name="Zhu J.K."/>
            <person name="Oliver M.J."/>
            <person name="He Y."/>
        </authorList>
    </citation>
    <scope>NUCLEOTIDE SEQUENCE [LARGE SCALE GENOMIC DNA]</scope>
    <source>
        <strain evidence="2">cv. XS01</strain>
    </source>
</reference>
<dbReference type="Proteomes" id="UP000250235">
    <property type="component" value="Unassembled WGS sequence"/>
</dbReference>
<evidence type="ECO:0000313" key="2">
    <source>
        <dbReference type="Proteomes" id="UP000250235"/>
    </source>
</evidence>
<keyword evidence="2" id="KW-1185">Reference proteome</keyword>